<name>A0ABW1DCN6_9ACTN</name>
<accession>A0ABW1DCN6</accession>
<reference evidence="2" key="1">
    <citation type="journal article" date="2019" name="Int. J. Syst. Evol. Microbiol.">
        <title>The Global Catalogue of Microorganisms (GCM) 10K type strain sequencing project: providing services to taxonomists for standard genome sequencing and annotation.</title>
        <authorList>
            <consortium name="The Broad Institute Genomics Platform"/>
            <consortium name="The Broad Institute Genome Sequencing Center for Infectious Disease"/>
            <person name="Wu L."/>
            <person name="Ma J."/>
        </authorList>
    </citation>
    <scope>NUCLEOTIDE SEQUENCE [LARGE SCALE GENOMIC DNA]</scope>
    <source>
        <strain evidence="2">CCUG 53903</strain>
    </source>
</reference>
<comment type="caution">
    <text evidence="1">The sequence shown here is derived from an EMBL/GenBank/DDBJ whole genome shotgun (WGS) entry which is preliminary data.</text>
</comment>
<dbReference type="RefSeq" id="WP_379525247.1">
    <property type="nucleotide sequence ID" value="NZ_JBHSPA010000136.1"/>
</dbReference>
<protein>
    <recommendedName>
        <fullName evidence="3">Lipoprotein</fullName>
    </recommendedName>
</protein>
<organism evidence="1 2">
    <name type="scientific">Nonomuraea insulae</name>
    <dbReference type="NCBI Taxonomy" id="1616787"/>
    <lineage>
        <taxon>Bacteria</taxon>
        <taxon>Bacillati</taxon>
        <taxon>Actinomycetota</taxon>
        <taxon>Actinomycetes</taxon>
        <taxon>Streptosporangiales</taxon>
        <taxon>Streptosporangiaceae</taxon>
        <taxon>Nonomuraea</taxon>
    </lineage>
</organism>
<evidence type="ECO:0008006" key="3">
    <source>
        <dbReference type="Google" id="ProtNLM"/>
    </source>
</evidence>
<dbReference type="Proteomes" id="UP001596058">
    <property type="component" value="Unassembled WGS sequence"/>
</dbReference>
<dbReference type="EMBL" id="JBHSPA010000136">
    <property type="protein sequence ID" value="MFC5835839.1"/>
    <property type="molecule type" value="Genomic_DNA"/>
</dbReference>
<sequence length="322" mass="35085">MRTPLQAARTPAAIPRPGALAQSPGACRIGDVAWRTLGAVVLASVIAACTAQPAQPVQPLTEAELVQVERAEQVLVQQCMARQGFRYWLPAQLSAEERKGSKFMLTDVGWARKNGYGGLLRNRVMAVKAGNQNHVYATGLPAGELARYNRTFDGGDDASTMTVRLPSGGSVTSRTGGCTAEAYERLYGDRSLWFRVSTIATNLQPLYMPDLVTDPRFVTVLRTWSQCMTGRGHPYPDPAAIRSSLPKLTKGLDPAAAHAVEVELATAEATCARSVSYPEVARSLEDEYRSRAARAYSGELDTYRRLGRAAFEQAKQINETRH</sequence>
<gene>
    <name evidence="1" type="ORF">ACFPZ3_69510</name>
</gene>
<evidence type="ECO:0000313" key="2">
    <source>
        <dbReference type="Proteomes" id="UP001596058"/>
    </source>
</evidence>
<keyword evidence="2" id="KW-1185">Reference proteome</keyword>
<evidence type="ECO:0000313" key="1">
    <source>
        <dbReference type="EMBL" id="MFC5835839.1"/>
    </source>
</evidence>
<proteinExistence type="predicted"/>